<keyword evidence="1" id="KW-0812">Transmembrane</keyword>
<name>A0AAU7DUC7_9MICO</name>
<evidence type="ECO:0000256" key="1">
    <source>
        <dbReference type="SAM" id="Phobius"/>
    </source>
</evidence>
<feature type="transmembrane region" description="Helical" evidence="1">
    <location>
        <begin position="6"/>
        <end position="25"/>
    </location>
</feature>
<feature type="transmembrane region" description="Helical" evidence="1">
    <location>
        <begin position="37"/>
        <end position="55"/>
    </location>
</feature>
<protein>
    <recommendedName>
        <fullName evidence="3">YmcC</fullName>
    </recommendedName>
</protein>
<accession>A0AAU7DUC7</accession>
<evidence type="ECO:0008006" key="3">
    <source>
        <dbReference type="Google" id="ProtNLM"/>
    </source>
</evidence>
<organism evidence="2">
    <name type="scientific">Jonesiaceae bacterium BS-20</name>
    <dbReference type="NCBI Taxonomy" id="3120821"/>
    <lineage>
        <taxon>Bacteria</taxon>
        <taxon>Bacillati</taxon>
        <taxon>Actinomycetota</taxon>
        <taxon>Actinomycetes</taxon>
        <taxon>Micrococcales</taxon>
        <taxon>Jonesiaceae</taxon>
    </lineage>
</organism>
<sequence>MNIIVFGIIACEIGFWVFLIGGLALRYLAKQQRASTLLLLALPLLDLALLGFISWDLVLNNAVAEFAHGLGAVYLGFTVAFGKQVISRTDAWFEHRFAGGPQPVTPPKEGLALVTYEWQQWLRMALCALISSAILGVIILVVNNPAQTQELLNWFGRIGLVTGVWLLGWPVWETARYVTSQGVNTKD</sequence>
<gene>
    <name evidence="2" type="ORF">V5R04_13755</name>
</gene>
<proteinExistence type="predicted"/>
<keyword evidence="1" id="KW-1133">Transmembrane helix</keyword>
<feature type="transmembrane region" description="Helical" evidence="1">
    <location>
        <begin position="154"/>
        <end position="172"/>
    </location>
</feature>
<dbReference type="AlphaFoldDB" id="A0AAU7DUC7"/>
<keyword evidence="1" id="KW-0472">Membrane</keyword>
<reference evidence="2" key="1">
    <citation type="submission" date="2024-02" db="EMBL/GenBank/DDBJ databases">
        <title>Tomenella chthoni gen. nov. sp. nov., a member of the family Jonesiaceae isolated from bat guano.</title>
        <authorList>
            <person name="Miller S.L."/>
            <person name="King J."/>
            <person name="Sankaranarayanan K."/>
            <person name="Lawson P.A."/>
        </authorList>
    </citation>
    <scope>NUCLEOTIDE SEQUENCE</scope>
    <source>
        <strain evidence="2">BS-20</strain>
    </source>
</reference>
<dbReference type="EMBL" id="CP146203">
    <property type="protein sequence ID" value="XBH21265.1"/>
    <property type="molecule type" value="Genomic_DNA"/>
</dbReference>
<evidence type="ECO:0000313" key="2">
    <source>
        <dbReference type="EMBL" id="XBH21265.1"/>
    </source>
</evidence>
<feature type="transmembrane region" description="Helical" evidence="1">
    <location>
        <begin position="121"/>
        <end position="142"/>
    </location>
</feature>